<name>A0AAV1BMS1_PSEUB</name>
<organism evidence="2 3">
    <name type="scientific">Pseudomonas syringae pv. tomato</name>
    <dbReference type="NCBI Taxonomy" id="323"/>
    <lineage>
        <taxon>Bacteria</taxon>
        <taxon>Pseudomonadati</taxon>
        <taxon>Pseudomonadota</taxon>
        <taxon>Gammaproteobacteria</taxon>
        <taxon>Pseudomonadales</taxon>
        <taxon>Pseudomonadaceae</taxon>
        <taxon>Pseudomonas</taxon>
    </lineage>
</organism>
<evidence type="ECO:0008006" key="4">
    <source>
        <dbReference type="Google" id="ProtNLM"/>
    </source>
</evidence>
<proteinExistence type="predicted"/>
<sequence length="183" mass="19956">MSGRLEFDSGHLFAPRRVTLKDQSNQNPGSVSGPTSSGSFALSLIRGPPQRTIHGPVRLARRPASHPPDQRHDSAVTYVALCVVSDIAVKKRFRLCAVTACKARLCGAFETFDAKRRETRANSHCNQYPDPEPGIHDVPASGTRAMAADSTVSATRSSGSRLCRCDLPQARAMVWASRTRTRR</sequence>
<feature type="region of interest" description="Disordered" evidence="1">
    <location>
        <begin position="17"/>
        <end position="54"/>
    </location>
</feature>
<dbReference type="Proteomes" id="UP001177000">
    <property type="component" value="Chromosome"/>
</dbReference>
<protein>
    <recommendedName>
        <fullName evidence="4">DUF1534 domain-containing protein</fullName>
    </recommendedName>
</protein>
<accession>A0AAV1BMS1</accession>
<dbReference type="EMBL" id="OX458335">
    <property type="protein sequence ID" value="CAI8878970.1"/>
    <property type="molecule type" value="Genomic_DNA"/>
</dbReference>
<evidence type="ECO:0000256" key="1">
    <source>
        <dbReference type="SAM" id="MobiDB-lite"/>
    </source>
</evidence>
<feature type="compositionally biased region" description="Low complexity" evidence="1">
    <location>
        <begin position="28"/>
        <end position="39"/>
    </location>
</feature>
<evidence type="ECO:0000313" key="3">
    <source>
        <dbReference type="Proteomes" id="UP001177000"/>
    </source>
</evidence>
<gene>
    <name evidence="2" type="ORF">DAPPPG215_15375</name>
</gene>
<reference evidence="2" key="1">
    <citation type="submission" date="2023-03" db="EMBL/GenBank/DDBJ databases">
        <authorList>
            <person name="Pothier F. J."/>
        </authorList>
    </citation>
    <scope>NUCLEOTIDE SEQUENCE</scope>
    <source>
        <strain evidence="2">DAPP-PG 215</strain>
    </source>
</reference>
<dbReference type="AlphaFoldDB" id="A0AAV1BMS1"/>
<evidence type="ECO:0000313" key="2">
    <source>
        <dbReference type="EMBL" id="CAI8878970.1"/>
    </source>
</evidence>